<comment type="function">
    <text evidence="2">Hydrolase that can remove 'Lys-48'-linked conjugated ubiquitin from proteins.</text>
</comment>
<dbReference type="EC" id="3.4.19.12" evidence="2"/>
<name>A0AAV2H4K9_LYMST</name>
<evidence type="ECO:0000256" key="2">
    <source>
        <dbReference type="RuleBase" id="RU367088"/>
    </source>
</evidence>
<proteinExistence type="inferred from homology"/>
<evidence type="ECO:0000256" key="1">
    <source>
        <dbReference type="ARBA" id="ARBA00011074"/>
    </source>
</evidence>
<dbReference type="Proteomes" id="UP001497497">
    <property type="component" value="Unassembled WGS sequence"/>
</dbReference>
<feature type="domain" description="Deubiquitinating enzyme MINDY-3/4 conserved" evidence="3">
    <location>
        <begin position="120"/>
        <end position="475"/>
    </location>
</feature>
<dbReference type="Pfam" id="PF13898">
    <property type="entry name" value="MINDY-3_4_CD"/>
    <property type="match status" value="1"/>
</dbReference>
<comment type="caution">
    <text evidence="4">The sequence shown here is derived from an EMBL/GenBank/DDBJ whole genome shotgun (WGS) entry which is preliminary data.</text>
</comment>
<organism evidence="4 5">
    <name type="scientific">Lymnaea stagnalis</name>
    <name type="common">Great pond snail</name>
    <name type="synonym">Helix stagnalis</name>
    <dbReference type="NCBI Taxonomy" id="6523"/>
    <lineage>
        <taxon>Eukaryota</taxon>
        <taxon>Metazoa</taxon>
        <taxon>Spiralia</taxon>
        <taxon>Lophotrochozoa</taxon>
        <taxon>Mollusca</taxon>
        <taxon>Gastropoda</taxon>
        <taxon>Heterobranchia</taxon>
        <taxon>Euthyneura</taxon>
        <taxon>Panpulmonata</taxon>
        <taxon>Hygrophila</taxon>
        <taxon>Lymnaeoidea</taxon>
        <taxon>Lymnaeidae</taxon>
        <taxon>Lymnaea</taxon>
    </lineage>
</organism>
<reference evidence="4 5" key="1">
    <citation type="submission" date="2024-04" db="EMBL/GenBank/DDBJ databases">
        <authorList>
            <consortium name="Genoscope - CEA"/>
            <person name="William W."/>
        </authorList>
    </citation>
    <scope>NUCLEOTIDE SEQUENCE [LARGE SCALE GENOMIC DNA]</scope>
</reference>
<dbReference type="PANTHER" id="PTHR12473">
    <property type="entry name" value="UBIQUITIN CARBOXYL-TERMINAL HYDROLASE MINDY-4-RELATED"/>
    <property type="match status" value="1"/>
</dbReference>
<dbReference type="GO" id="GO:1990380">
    <property type="term" value="F:K48-linked deubiquitinase activity"/>
    <property type="evidence" value="ECO:0007669"/>
    <property type="project" value="UniProtKB-UniRule"/>
</dbReference>
<dbReference type="InterPro" id="IPR025257">
    <property type="entry name" value="MINDY-3/4_CD"/>
</dbReference>
<keyword evidence="5" id="KW-1185">Reference proteome</keyword>
<dbReference type="EMBL" id="CAXITT010000035">
    <property type="protein sequence ID" value="CAL1528616.1"/>
    <property type="molecule type" value="Genomic_DNA"/>
</dbReference>
<dbReference type="GO" id="GO:0006508">
    <property type="term" value="P:proteolysis"/>
    <property type="evidence" value="ECO:0007669"/>
    <property type="project" value="UniProtKB-KW"/>
</dbReference>
<dbReference type="SMART" id="SM01174">
    <property type="entry name" value="DUF4205"/>
    <property type="match status" value="1"/>
</dbReference>
<gene>
    <name evidence="4" type="ORF">GSLYS_00002786001</name>
</gene>
<accession>A0AAV2H4K9</accession>
<sequence>MAETTNTLFTDRDQLTRLLRFLETDVGIGPGNEAKKQPSVPIHGRRSLALDDVTNSNLQGSSLSPPLIAKRMQTFYVDSWPSIVVKRGETVLFPSTGSPRKSTNNLGGSPINLDTAIELRTVVNGSAMHPFSKEWQKSTLEFYCLESLFPFGIQTSKCGARGLALCVQGFLLKHLIFDREYKSSVLQGVGALQPNAFERRRALCGAICEILWQAGDRKRCCVCLKQEEACFGPDYRYRPDTITEKLNLYEFKKFEDLQNFIKRNLEEYQKENGNGCILFLYSLVLSRTIQKVREDLKAKQDSKVRLLCDMEEPTQSLVNLVLTGRATPYLHNGELLYDDRGQLLPHPVHGVRTRGQVGFLFWDKGEDPEKRTEVGSMLKTPRNPVWVTRVNGQFGLLFSLNPDLVSDWRVENKFTMWYYTGLLSQVKPTVLSIETRIGRPRPKTGLARREEENKIPPLENCIMTKWYGADVKWNGTQPFV</sequence>
<keyword evidence="2" id="KW-0378">Hydrolase</keyword>
<keyword evidence="2" id="KW-0788">Thiol protease</keyword>
<comment type="catalytic activity">
    <reaction evidence="2">
        <text>Thiol-dependent hydrolysis of ester, thioester, amide, peptide and isopeptide bonds formed by the C-terminal Gly of ubiquitin (a 76-residue protein attached to proteins as an intracellular targeting signal).</text>
        <dbReference type="EC" id="3.4.19.12"/>
    </reaction>
</comment>
<evidence type="ECO:0000313" key="4">
    <source>
        <dbReference type="EMBL" id="CAL1528616.1"/>
    </source>
</evidence>
<evidence type="ECO:0000259" key="3">
    <source>
        <dbReference type="SMART" id="SM01174"/>
    </source>
</evidence>
<dbReference type="GO" id="GO:0004843">
    <property type="term" value="F:cysteine-type deubiquitinase activity"/>
    <property type="evidence" value="ECO:0007669"/>
    <property type="project" value="UniProtKB-UniRule"/>
</dbReference>
<comment type="similarity">
    <text evidence="1 2">Belongs to the MINDY deubiquitinase family. FAM188 subfamily.</text>
</comment>
<dbReference type="InterPro" id="IPR039785">
    <property type="entry name" value="MINY3/4"/>
</dbReference>
<keyword evidence="2" id="KW-0645">Protease</keyword>
<protein>
    <recommendedName>
        <fullName evidence="2">Ubiquitin carboxyl-terminal hydrolase MINDY</fullName>
        <ecNumber evidence="2">3.4.19.12</ecNumber>
    </recommendedName>
</protein>
<evidence type="ECO:0000313" key="5">
    <source>
        <dbReference type="Proteomes" id="UP001497497"/>
    </source>
</evidence>
<dbReference type="PANTHER" id="PTHR12473:SF18">
    <property type="entry name" value="INACTIVE UBIQUITIN CARBOXYL-TERMINAL HYDROLASE MINDY-4B"/>
    <property type="match status" value="1"/>
</dbReference>
<dbReference type="AlphaFoldDB" id="A0AAV2H4K9"/>
<dbReference type="GO" id="GO:0071108">
    <property type="term" value="P:protein K48-linked deubiquitination"/>
    <property type="evidence" value="ECO:0007669"/>
    <property type="project" value="InterPro"/>
</dbReference>
<keyword evidence="2" id="KW-0833">Ubl conjugation pathway</keyword>